<protein>
    <recommendedName>
        <fullName evidence="3">Methyltransferase FkbM domain-containing protein</fullName>
    </recommendedName>
</protein>
<feature type="non-terminal residue" evidence="1">
    <location>
        <position position="1"/>
    </location>
</feature>
<feature type="non-terminal residue" evidence="1">
    <location>
        <position position="101"/>
    </location>
</feature>
<accession>A0A812NHW1</accession>
<dbReference type="Proteomes" id="UP000649617">
    <property type="component" value="Unassembled WGS sequence"/>
</dbReference>
<proteinExistence type="predicted"/>
<comment type="caution">
    <text evidence="1">The sequence shown here is derived from an EMBL/GenBank/DDBJ whole genome shotgun (WGS) entry which is preliminary data.</text>
</comment>
<sequence>ADYGGTHRSGFIGGRCSEGWTACFRVPAWSLGNLLELLGIEQVDHLKLNCEGCEYRVLSDPTVQRWMSLSRVSLSGELHHPERFPDISREMATAAMDIMCE</sequence>
<dbReference type="AlphaFoldDB" id="A0A812NHW1"/>
<dbReference type="OrthoDB" id="419348at2759"/>
<organism evidence="1 2">
    <name type="scientific">Symbiodinium pilosum</name>
    <name type="common">Dinoflagellate</name>
    <dbReference type="NCBI Taxonomy" id="2952"/>
    <lineage>
        <taxon>Eukaryota</taxon>
        <taxon>Sar</taxon>
        <taxon>Alveolata</taxon>
        <taxon>Dinophyceae</taxon>
        <taxon>Suessiales</taxon>
        <taxon>Symbiodiniaceae</taxon>
        <taxon>Symbiodinium</taxon>
    </lineage>
</organism>
<keyword evidence="2" id="KW-1185">Reference proteome</keyword>
<evidence type="ECO:0000313" key="2">
    <source>
        <dbReference type="Proteomes" id="UP000649617"/>
    </source>
</evidence>
<reference evidence="1" key="1">
    <citation type="submission" date="2021-02" db="EMBL/GenBank/DDBJ databases">
        <authorList>
            <person name="Dougan E. K."/>
            <person name="Rhodes N."/>
            <person name="Thang M."/>
            <person name="Chan C."/>
        </authorList>
    </citation>
    <scope>NUCLEOTIDE SEQUENCE</scope>
</reference>
<evidence type="ECO:0008006" key="3">
    <source>
        <dbReference type="Google" id="ProtNLM"/>
    </source>
</evidence>
<name>A0A812NHW1_SYMPI</name>
<evidence type="ECO:0000313" key="1">
    <source>
        <dbReference type="EMBL" id="CAE7307734.1"/>
    </source>
</evidence>
<dbReference type="EMBL" id="CAJNIZ010010890">
    <property type="protein sequence ID" value="CAE7307734.1"/>
    <property type="molecule type" value="Genomic_DNA"/>
</dbReference>
<gene>
    <name evidence="1" type="ORF">SPIL2461_LOCUS6969</name>
</gene>